<gene>
    <name evidence="1" type="ORF">FB00_06835</name>
</gene>
<dbReference type="Pfam" id="PF02348">
    <property type="entry name" value="CTP_transf_3"/>
    <property type="match status" value="1"/>
</dbReference>
<evidence type="ECO:0000313" key="2">
    <source>
        <dbReference type="Proteomes" id="UP000035265"/>
    </source>
</evidence>
<dbReference type="GO" id="GO:0008781">
    <property type="term" value="F:N-acylneuraminate cytidylyltransferase activity"/>
    <property type="evidence" value="ECO:0007669"/>
    <property type="project" value="TreeGrafter"/>
</dbReference>
<dbReference type="Proteomes" id="UP000035265">
    <property type="component" value="Unassembled WGS sequence"/>
</dbReference>
<dbReference type="PANTHER" id="PTHR21485:SF6">
    <property type="entry name" value="N-ACYLNEURAMINATE CYTIDYLYLTRANSFERASE-RELATED"/>
    <property type="match status" value="1"/>
</dbReference>
<dbReference type="InterPro" id="IPR029044">
    <property type="entry name" value="Nucleotide-diphossugar_trans"/>
</dbReference>
<dbReference type="EMBL" id="JNBQ01000004">
    <property type="protein sequence ID" value="KLN35481.1"/>
    <property type="molecule type" value="Genomic_DNA"/>
</dbReference>
<dbReference type="PATRIC" id="fig|264251.5.peg.1392"/>
<dbReference type="CDD" id="cd02513">
    <property type="entry name" value="CMP-NeuAc_Synthase"/>
    <property type="match status" value="1"/>
</dbReference>
<dbReference type="SUPFAM" id="SSF53448">
    <property type="entry name" value="Nucleotide-diphospho-sugar transferases"/>
    <property type="match status" value="1"/>
</dbReference>
<accession>A0A0H2KPM9</accession>
<comment type="caution">
    <text evidence="1">The sequence shown here is derived from an EMBL/GenBank/DDBJ whole genome shotgun (WGS) entry which is preliminary data.</text>
</comment>
<proteinExistence type="predicted"/>
<evidence type="ECO:0000313" key="1">
    <source>
        <dbReference type="EMBL" id="KLN35481.1"/>
    </source>
</evidence>
<organism evidence="1 2">
    <name type="scientific">Cellulosimicrobium funkei</name>
    <dbReference type="NCBI Taxonomy" id="264251"/>
    <lineage>
        <taxon>Bacteria</taxon>
        <taxon>Bacillati</taxon>
        <taxon>Actinomycetota</taxon>
        <taxon>Actinomycetes</taxon>
        <taxon>Micrococcales</taxon>
        <taxon>Promicromonosporaceae</taxon>
        <taxon>Cellulosimicrobium</taxon>
    </lineage>
</organism>
<dbReference type="STRING" id="264251.FB00_06835"/>
<protein>
    <submittedName>
        <fullName evidence="1">Acylneuraminate cytidylyltransferase</fullName>
    </submittedName>
</protein>
<dbReference type="InterPro" id="IPR050793">
    <property type="entry name" value="CMP-NeuNAc_synthase"/>
</dbReference>
<keyword evidence="2" id="KW-1185">Reference proteome</keyword>
<sequence length="247" mass="26748">MSMRVLAVIPARGGSKGLPGKNVRPLAGVPLIGHTVRCARELRSVARAIVTTDDPGIAGVAKEYGADVPFLRPDELARDDTPMAPVIRHALEAVEAEEGEPYDAVLLLDPTSPGRDPAKIEQAVGMLGERPEIDGVVSVSAPRFDPLWVGVETGADGVLHRYFPEAAGITRRQDTRRTYLRVNGSFYLWRADYVRALSSSWLDEGTFAAFEIPENEAFSIDDEEEFRLVEALASAGVLRLPEAGDVA</sequence>
<reference evidence="1 2" key="1">
    <citation type="submission" date="2014-05" db="EMBL/GenBank/DDBJ databases">
        <title>Cellulosimicrobium funkei U11 genome.</title>
        <authorList>
            <person name="Hu C."/>
            <person name="Gong Y."/>
            <person name="Wan W."/>
            <person name="Jiang M."/>
        </authorList>
    </citation>
    <scope>NUCLEOTIDE SEQUENCE [LARGE SCALE GENOMIC DNA]</scope>
    <source>
        <strain evidence="1 2">U11</strain>
    </source>
</reference>
<dbReference type="InterPro" id="IPR003329">
    <property type="entry name" value="Cytidylyl_trans"/>
</dbReference>
<dbReference type="Gene3D" id="3.90.550.10">
    <property type="entry name" value="Spore Coat Polysaccharide Biosynthesis Protein SpsA, Chain A"/>
    <property type="match status" value="1"/>
</dbReference>
<name>A0A0H2KPM9_9MICO</name>
<keyword evidence="1" id="KW-0808">Transferase</keyword>
<dbReference type="AlphaFoldDB" id="A0A0H2KPM9"/>
<dbReference type="PANTHER" id="PTHR21485">
    <property type="entry name" value="HAD SUPERFAMILY MEMBERS CMAS AND KDSC"/>
    <property type="match status" value="1"/>
</dbReference>
<keyword evidence="1" id="KW-0548">Nucleotidyltransferase</keyword>